<sequence length="297" mass="32824">LPGPARRAREAHAQRRGAVVGARDLRRAGLRLPLRLPRPAAHGHRSRAARARVRPRADGDAAVGELRADADRRLGGRGPQPVRHARPGAHRRGPRGDRARVDPLPQGGHRPGHGALPGASSRARRHALPRAVARADPVRPAARRDRPRLLRPAQVAHPRLRLVRLRRDRHEGVGHGQARHPPRGRRRRRAVDGRAPREGVRARQGAHREAAREDPPPAVRRADPGGDRVAHHRPRDRQGLPQGRHRQVLRRRHLAQAQAARAPEGRQEAHEAGRPHRGPAGGVPRGARARRRGAREV</sequence>
<protein>
    <submittedName>
        <fullName evidence="2">Translation elongation factor LepA</fullName>
    </submittedName>
</protein>
<evidence type="ECO:0000313" key="2">
    <source>
        <dbReference type="EMBL" id="CAA9528592.1"/>
    </source>
</evidence>
<feature type="compositionally biased region" description="Basic residues" evidence="1">
    <location>
        <begin position="83"/>
        <end position="93"/>
    </location>
</feature>
<gene>
    <name evidence="2" type="ORF">AVDCRST_MAG85-3466</name>
</gene>
<evidence type="ECO:0000256" key="1">
    <source>
        <dbReference type="SAM" id="MobiDB-lite"/>
    </source>
</evidence>
<feature type="compositionally biased region" description="Basic and acidic residues" evidence="1">
    <location>
        <begin position="263"/>
        <end position="274"/>
    </location>
</feature>
<feature type="compositionally biased region" description="Basic residues" evidence="1">
    <location>
        <begin position="41"/>
        <end position="54"/>
    </location>
</feature>
<feature type="compositionally biased region" description="Basic residues" evidence="1">
    <location>
        <begin position="243"/>
        <end position="254"/>
    </location>
</feature>
<feature type="compositionally biased region" description="Low complexity" evidence="1">
    <location>
        <begin position="129"/>
        <end position="140"/>
    </location>
</feature>
<accession>A0A6J4TP12</accession>
<feature type="compositionally biased region" description="Basic and acidic residues" evidence="1">
    <location>
        <begin position="190"/>
        <end position="229"/>
    </location>
</feature>
<feature type="non-terminal residue" evidence="2">
    <location>
        <position position="297"/>
    </location>
</feature>
<reference evidence="2" key="1">
    <citation type="submission" date="2020-02" db="EMBL/GenBank/DDBJ databases">
        <authorList>
            <person name="Meier V. D."/>
        </authorList>
    </citation>
    <scope>NUCLEOTIDE SEQUENCE</scope>
    <source>
        <strain evidence="2">AVDCRST_MAG85</strain>
    </source>
</reference>
<proteinExistence type="predicted"/>
<feature type="compositionally biased region" description="Basic residues" evidence="1">
    <location>
        <begin position="287"/>
        <end position="297"/>
    </location>
</feature>
<feature type="region of interest" description="Disordered" evidence="1">
    <location>
        <begin position="167"/>
        <end position="297"/>
    </location>
</feature>
<keyword evidence="2" id="KW-0648">Protein biosynthesis</keyword>
<name>A0A6J4TP12_9ACTN</name>
<organism evidence="2">
    <name type="scientific">uncultured Solirubrobacteraceae bacterium</name>
    <dbReference type="NCBI Taxonomy" id="1162706"/>
    <lineage>
        <taxon>Bacteria</taxon>
        <taxon>Bacillati</taxon>
        <taxon>Actinomycetota</taxon>
        <taxon>Thermoleophilia</taxon>
        <taxon>Solirubrobacterales</taxon>
        <taxon>Solirubrobacteraceae</taxon>
        <taxon>environmental samples</taxon>
    </lineage>
</organism>
<dbReference type="AlphaFoldDB" id="A0A6J4TP12"/>
<feature type="compositionally biased region" description="Basic residues" evidence="1">
    <location>
        <begin position="177"/>
        <end position="189"/>
    </location>
</feature>
<keyword evidence="2" id="KW-0251">Elongation factor</keyword>
<feature type="region of interest" description="Disordered" evidence="1">
    <location>
        <begin position="1"/>
        <end position="154"/>
    </location>
</feature>
<dbReference type="GO" id="GO:0003746">
    <property type="term" value="F:translation elongation factor activity"/>
    <property type="evidence" value="ECO:0007669"/>
    <property type="project" value="UniProtKB-KW"/>
</dbReference>
<feature type="non-terminal residue" evidence="2">
    <location>
        <position position="1"/>
    </location>
</feature>
<feature type="compositionally biased region" description="Low complexity" evidence="1">
    <location>
        <begin position="30"/>
        <end position="40"/>
    </location>
</feature>
<dbReference type="EMBL" id="CADCVT010000381">
    <property type="protein sequence ID" value="CAA9528592.1"/>
    <property type="molecule type" value="Genomic_DNA"/>
</dbReference>